<protein>
    <recommendedName>
        <fullName evidence="1">Pyridoxamine 5'-phosphate oxidase N-terminal domain-containing protein</fullName>
    </recommendedName>
</protein>
<name>W4MF87_9BACT</name>
<dbReference type="HOGENOM" id="CLU_1552468_0_0_7"/>
<keyword evidence="3" id="KW-1185">Reference proteome</keyword>
<dbReference type="InterPro" id="IPR012349">
    <property type="entry name" value="Split_barrel_FMN-bd"/>
</dbReference>
<evidence type="ECO:0000313" key="3">
    <source>
        <dbReference type="Proteomes" id="UP000019140"/>
    </source>
</evidence>
<dbReference type="Pfam" id="PF01243">
    <property type="entry name" value="PNPOx_N"/>
    <property type="match status" value="1"/>
</dbReference>
<evidence type="ECO:0000313" key="2">
    <source>
        <dbReference type="EMBL" id="ETX08825.1"/>
    </source>
</evidence>
<dbReference type="AlphaFoldDB" id="W4MF87"/>
<dbReference type="Gene3D" id="2.30.110.10">
    <property type="entry name" value="Electron Transport, Fmn-binding Protein, Chain A"/>
    <property type="match status" value="1"/>
</dbReference>
<comment type="caution">
    <text evidence="2">The sequence shown here is derived from an EMBL/GenBank/DDBJ whole genome shotgun (WGS) entry which is preliminary data.</text>
</comment>
<dbReference type="InterPro" id="IPR011576">
    <property type="entry name" value="Pyridox_Oxase_N"/>
</dbReference>
<evidence type="ECO:0000259" key="1">
    <source>
        <dbReference type="Pfam" id="PF01243"/>
    </source>
</evidence>
<organism evidence="2 3">
    <name type="scientific">Candidatus Entotheonella gemina</name>
    <dbReference type="NCBI Taxonomy" id="1429439"/>
    <lineage>
        <taxon>Bacteria</taxon>
        <taxon>Pseudomonadati</taxon>
        <taxon>Nitrospinota/Tectimicrobiota group</taxon>
        <taxon>Candidatus Tectimicrobiota</taxon>
        <taxon>Candidatus Entotheonellia</taxon>
        <taxon>Candidatus Entotheonellales</taxon>
        <taxon>Candidatus Entotheonellaceae</taxon>
        <taxon>Candidatus Entotheonella</taxon>
    </lineage>
</organism>
<reference evidence="2 3" key="1">
    <citation type="journal article" date="2014" name="Nature">
        <title>An environmental bacterial taxon with a large and distinct metabolic repertoire.</title>
        <authorList>
            <person name="Wilson M.C."/>
            <person name="Mori T."/>
            <person name="Ruckert C."/>
            <person name="Uria A.R."/>
            <person name="Helf M.J."/>
            <person name="Takada K."/>
            <person name="Gernert C."/>
            <person name="Steffens U.A."/>
            <person name="Heycke N."/>
            <person name="Schmitt S."/>
            <person name="Rinke C."/>
            <person name="Helfrich E.J."/>
            <person name="Brachmann A.O."/>
            <person name="Gurgui C."/>
            <person name="Wakimoto T."/>
            <person name="Kracht M."/>
            <person name="Crusemann M."/>
            <person name="Hentschel U."/>
            <person name="Abe I."/>
            <person name="Matsunaga S."/>
            <person name="Kalinowski J."/>
            <person name="Takeyama H."/>
            <person name="Piel J."/>
        </authorList>
    </citation>
    <scope>NUCLEOTIDE SEQUENCE [LARGE SCALE GENOMIC DNA]</scope>
    <source>
        <strain evidence="3">TSY2</strain>
    </source>
</reference>
<dbReference type="Proteomes" id="UP000019140">
    <property type="component" value="Unassembled WGS sequence"/>
</dbReference>
<accession>W4MF87</accession>
<proteinExistence type="predicted"/>
<gene>
    <name evidence="2" type="ORF">ETSY2_03080</name>
</gene>
<dbReference type="EMBL" id="AZHX01000125">
    <property type="protein sequence ID" value="ETX08825.1"/>
    <property type="molecule type" value="Genomic_DNA"/>
</dbReference>
<sequence>MGEVWDREKRIDAEAGEKYRRAIHGFISQYHRDTLSFLMTTRKNGLPMMRPVSTFVEGWTIQTISQHHQVKLTHVRNHPIVGYLFTDAEGEPYNDLGYTKNVWIAGRCEIVEEPDEIQAFFQRRLAATGIGDAHPHDQSYRRVLMKTTPEYLRAEGFAEQQRPVIYKTFPPI</sequence>
<dbReference type="SUPFAM" id="SSF50475">
    <property type="entry name" value="FMN-binding split barrel"/>
    <property type="match status" value="1"/>
</dbReference>
<feature type="domain" description="Pyridoxamine 5'-phosphate oxidase N-terminal" evidence="1">
    <location>
        <begin position="32"/>
        <end position="150"/>
    </location>
</feature>